<protein>
    <submittedName>
        <fullName evidence="1">Uncharacterized protein</fullName>
    </submittedName>
</protein>
<name>A0A8H5SWD1_FUSCI</name>
<dbReference type="AlphaFoldDB" id="A0A8H5SWD1"/>
<accession>A0A8H5SWD1</accession>
<sequence>MMSQVLYCPQDMVAGSAKGPALRYPKVARWNVNGLPTLPLKLTCSVHNTATRAPTLQSVRRVNLVRQHRQTRCDISLAPGDNIPSFYPYPLASATLDDGLRRHTPTVFSSRARSDTAIRLP</sequence>
<keyword evidence="2" id="KW-1185">Reference proteome</keyword>
<evidence type="ECO:0000313" key="1">
    <source>
        <dbReference type="EMBL" id="KAF5661179.1"/>
    </source>
</evidence>
<reference evidence="1 2" key="2">
    <citation type="submission" date="2020-05" db="EMBL/GenBank/DDBJ databases">
        <title>Identification and distribution of gene clusters putatively required for synthesis of sphingolipid metabolism inhibitors in phylogenetically diverse species of the filamentous fungus Fusarium.</title>
        <authorList>
            <person name="Kim H.-S."/>
            <person name="Busman M."/>
            <person name="Brown D.W."/>
            <person name="Divon H."/>
            <person name="Uhlig S."/>
            <person name="Proctor R.H."/>
        </authorList>
    </citation>
    <scope>NUCLEOTIDE SEQUENCE [LARGE SCALE GENOMIC DNA]</scope>
    <source>
        <strain evidence="1 2">NRRL 25331</strain>
    </source>
</reference>
<organism evidence="1 2">
    <name type="scientific">Fusarium circinatum</name>
    <name type="common">Pitch canker fungus</name>
    <name type="synonym">Gibberella circinata</name>
    <dbReference type="NCBI Taxonomy" id="48490"/>
    <lineage>
        <taxon>Eukaryota</taxon>
        <taxon>Fungi</taxon>
        <taxon>Dikarya</taxon>
        <taxon>Ascomycota</taxon>
        <taxon>Pezizomycotina</taxon>
        <taxon>Sordariomycetes</taxon>
        <taxon>Hypocreomycetidae</taxon>
        <taxon>Hypocreales</taxon>
        <taxon>Nectriaceae</taxon>
        <taxon>Fusarium</taxon>
        <taxon>Fusarium fujikuroi species complex</taxon>
    </lineage>
</organism>
<dbReference type="EMBL" id="JAAQPE010000492">
    <property type="protein sequence ID" value="KAF5661179.1"/>
    <property type="molecule type" value="Genomic_DNA"/>
</dbReference>
<gene>
    <name evidence="1" type="ORF">FCIRC_11922</name>
</gene>
<proteinExistence type="predicted"/>
<reference evidence="2" key="1">
    <citation type="journal article" date="2020" name="BMC Genomics">
        <title>Correction to: Identification and distribution of gene clusters required for synthesis of sphingolipid metabolism inhibitors in diverse species of the filamentous fungus Fusarium.</title>
        <authorList>
            <person name="Kim H.S."/>
            <person name="Lohmar J.M."/>
            <person name="Busman M."/>
            <person name="Brown D.W."/>
            <person name="Naumann T.A."/>
            <person name="Divon H.H."/>
            <person name="Lysoe E."/>
            <person name="Uhlig S."/>
            <person name="Proctor R.H."/>
        </authorList>
    </citation>
    <scope>NUCLEOTIDE SEQUENCE [LARGE SCALE GENOMIC DNA]</scope>
    <source>
        <strain evidence="2">NRRL 25331</strain>
    </source>
</reference>
<evidence type="ECO:0000313" key="2">
    <source>
        <dbReference type="Proteomes" id="UP000572754"/>
    </source>
</evidence>
<comment type="caution">
    <text evidence="1">The sequence shown here is derived from an EMBL/GenBank/DDBJ whole genome shotgun (WGS) entry which is preliminary data.</text>
</comment>
<dbReference type="Proteomes" id="UP000572754">
    <property type="component" value="Unassembled WGS sequence"/>
</dbReference>